<gene>
    <name evidence="13" type="primary">Necator_chrX.g21721</name>
    <name evidence="13" type="ORF">RB195_021560</name>
</gene>
<dbReference type="SUPFAM" id="SSF49562">
    <property type="entry name" value="C2 domain (Calcium/lipid-binding domain, CaLB)"/>
    <property type="match status" value="1"/>
</dbReference>
<dbReference type="PANTHER" id="PTHR47117">
    <property type="entry name" value="STAR-RELATED LIPID TRANSFER PROTEIN 9"/>
    <property type="match status" value="1"/>
</dbReference>
<dbReference type="SMART" id="SM00129">
    <property type="entry name" value="KISc"/>
    <property type="match status" value="1"/>
</dbReference>
<evidence type="ECO:0000313" key="13">
    <source>
        <dbReference type="EMBL" id="KAK6760089.1"/>
    </source>
</evidence>
<dbReference type="SUPFAM" id="SSF52540">
    <property type="entry name" value="P-loop containing nucleoside triphosphate hydrolases"/>
    <property type="match status" value="1"/>
</dbReference>
<dbReference type="InterPro" id="IPR001752">
    <property type="entry name" value="Kinesin_motor_dom"/>
</dbReference>
<evidence type="ECO:0000256" key="7">
    <source>
        <dbReference type="ARBA" id="ARBA00023175"/>
    </source>
</evidence>
<keyword evidence="6 10" id="KW-0175">Coiled coil</keyword>
<comment type="similarity">
    <text evidence="9">Belongs to the TRAFAC class myosin-kinesin ATPase superfamily. Kinesin family.</text>
</comment>
<evidence type="ECO:0000256" key="6">
    <source>
        <dbReference type="ARBA" id="ARBA00023054"/>
    </source>
</evidence>
<dbReference type="PROSITE" id="PS00411">
    <property type="entry name" value="KINESIN_MOTOR_1"/>
    <property type="match status" value="1"/>
</dbReference>
<evidence type="ECO:0000256" key="3">
    <source>
        <dbReference type="ARBA" id="ARBA00022701"/>
    </source>
</evidence>
<keyword evidence="2" id="KW-0963">Cytoplasm</keyword>
<evidence type="ECO:0000313" key="14">
    <source>
        <dbReference type="Proteomes" id="UP001303046"/>
    </source>
</evidence>
<dbReference type="Pfam" id="PF16183">
    <property type="entry name" value="Kinesin_assoc"/>
    <property type="match status" value="1"/>
</dbReference>
<organism evidence="13 14">
    <name type="scientific">Necator americanus</name>
    <name type="common">Human hookworm</name>
    <dbReference type="NCBI Taxonomy" id="51031"/>
    <lineage>
        <taxon>Eukaryota</taxon>
        <taxon>Metazoa</taxon>
        <taxon>Ecdysozoa</taxon>
        <taxon>Nematoda</taxon>
        <taxon>Chromadorea</taxon>
        <taxon>Rhabditida</taxon>
        <taxon>Rhabditina</taxon>
        <taxon>Rhabditomorpha</taxon>
        <taxon>Strongyloidea</taxon>
        <taxon>Ancylostomatidae</taxon>
        <taxon>Bunostominae</taxon>
        <taxon>Necator</taxon>
    </lineage>
</organism>
<name>A0ABR1EBM9_NECAM</name>
<dbReference type="InterPro" id="IPR000253">
    <property type="entry name" value="FHA_dom"/>
</dbReference>
<dbReference type="Gene3D" id="2.60.200.20">
    <property type="match status" value="1"/>
</dbReference>
<evidence type="ECO:0000256" key="9">
    <source>
        <dbReference type="PROSITE-ProRule" id="PRU00283"/>
    </source>
</evidence>
<keyword evidence="14" id="KW-1185">Reference proteome</keyword>
<evidence type="ECO:0000259" key="12">
    <source>
        <dbReference type="PROSITE" id="PS50067"/>
    </source>
</evidence>
<dbReference type="PRINTS" id="PR00380">
    <property type="entry name" value="KINESINHEAVY"/>
</dbReference>
<feature type="compositionally biased region" description="Basic and acidic residues" evidence="11">
    <location>
        <begin position="1456"/>
        <end position="1466"/>
    </location>
</feature>
<dbReference type="Gene3D" id="6.10.250.2520">
    <property type="match status" value="1"/>
</dbReference>
<dbReference type="InterPro" id="IPR035892">
    <property type="entry name" value="C2_domain_sf"/>
</dbReference>
<dbReference type="Gene3D" id="3.40.850.10">
    <property type="entry name" value="Kinesin motor domain"/>
    <property type="match status" value="1"/>
</dbReference>
<dbReference type="Pfam" id="PF00225">
    <property type="entry name" value="Kinesin"/>
    <property type="match status" value="1"/>
</dbReference>
<reference evidence="13 14" key="1">
    <citation type="submission" date="2023-08" db="EMBL/GenBank/DDBJ databases">
        <title>A Necator americanus chromosomal reference genome.</title>
        <authorList>
            <person name="Ilik V."/>
            <person name="Petrzelkova K.J."/>
            <person name="Pardy F."/>
            <person name="Fuh T."/>
            <person name="Niatou-Singa F.S."/>
            <person name="Gouil Q."/>
            <person name="Baker L."/>
            <person name="Ritchie M.E."/>
            <person name="Jex A.R."/>
            <person name="Gazzola D."/>
            <person name="Li H."/>
            <person name="Toshio Fujiwara R."/>
            <person name="Zhan B."/>
            <person name="Aroian R.V."/>
            <person name="Pafco B."/>
            <person name="Schwarz E.M."/>
        </authorList>
    </citation>
    <scope>NUCLEOTIDE SEQUENCE [LARGE SCALE GENOMIC DNA]</scope>
    <source>
        <strain evidence="13 14">Aroian</strain>
        <tissue evidence="13">Whole animal</tissue>
    </source>
</reference>
<dbReference type="CDD" id="cd01365">
    <property type="entry name" value="KISc_KIF1A_KIF1B"/>
    <property type="match status" value="1"/>
</dbReference>
<accession>A0ABR1EBM9</accession>
<keyword evidence="5 9" id="KW-0067">ATP-binding</keyword>
<sequence length="1606" mass="179949">MTAEDSEKVKVAVRVRPFNKRELDLGTKAVVRMCNGQTILDHISDDKQPKTFAFDHSFYSTDPNDPSFASQEEVFNSLGSGVLENAFAGYNACIFAYGQTGSGKSYSMMGTSEQPGIIPRLCNEVFRRIKETTCDTLHYKVEVSYMEIYNERVRDLLDPKKSNKHHLKVREHKILGPLVDGLSVLAVDSFQQIASLIEEGNKSRTVAATNMNAESSRSHAVFNITLTQILKDVEKDFTGEKVAKISLVDLAGSERAGKTGAIGKRLEEGGNINKSLTTLGMVISALAERSNGKKEKFIPYRDSVLTWLLKDNLGGNSRTVMIATISPAADNYEETLSTLRYADRAKRIVNHAVVNEDPNARVIRELREEVETLRMQISQTLKEHSETEELRERLAESERLVAQMNKSWEERLKETDTLNKERQRDLAEIGISIESSGIKVEKDRFYLVNLNADPSLNELLVYYINSTAIIGNLDEIETSLDSGLGNSVEDLDKKDGGERTSIVLRGLGVMRRHARLSVVEERGRQRLYVEPLSCEGRVCVNGREITDRTLLRHGYRLLIGMNHFFRVNCPKDVDMTQSVMDESVLFDYDDAWHEVNGDGGGNPISTAVDQYMEQVTLKHQEDKQAALERQYEAFERYIQNLTAGGFTPSTPMTPGYGFSTPLGTPGTALPPFPFPANPKQMVRSKFFYWAQRKEEMFAESLKRLKSDVIRANALTREANMISRELGNTRRQTTYDVTLQIPAANLRPSKIKAGTFVCEPVIVVRRSGMSGSQLWTVAQLENKLIDMREMYNDKLNGVIREPSCTSSPEGSPAHSVPQSSLDEVMIDPFFESQEHHNLIGVANVFLEVLFHDMKLDYQVPIISHQGEVAGRLHVQIYRVPNCESDGIQSPEREYCDGLERAESLLGKVITCRVRIKRASSLPESLSHFVFCQYSFFNLSEMLVVAPVFDPSQASESQTQAATFVFDHEKDFKVVVTEEFLEYVQDDALSIEVWGHRSGGVTDMSEPKLDAEEKSKSLQARWSEVSRRLELWTEFRELSETGQWIPVEVRQQDDVATGGVHQLKQGQQRRLLVGLSLPQHGAGLPLGIDTITSVSIGCVCVCDAGQQRVLDSYQEEDLERIRAQWTLALQSRQKYLEQQLDSLSSISNKSEAELEREHSLMGQWVSLTEERTAVSIPAPNSDIPGAPCDWIPPPGVEEHVPVLFLDLNSDDMTGEMTSDENTPRVAGFHSFLPKEESGGPLVMLPIVHFDEKELIATCSWDSSIHDQPALNIPSSSNERVYAIVKVGVRLSHPCSMELVLRKRVCLNIYKKASLTDRIRKRIVGTDPLHRTAVYYDVVAHLPKSSHDMEERSSLALMAARHTASTEEEHMGGNDDGHRPNKQLSYIEAYTKSIQAVESMLKLDRLRQEVAITNMLSRRERQQRLSHLGLPSQSFRMKRAVSLPNAISLPLNQLPATSRHSELTAESQHKPPQPPDTPMSMSTTSMARPTFLNLKPLYNGKLTSLISPLNEKLCGIDEEISAKNEQSFPVRSSTVPETLNSSAARELMYSADVRNGNMSAASVLTTSSILTSSTDDENRPDMDILQLNNNQQLGKEKLYLKGICAKNGC</sequence>
<dbReference type="InterPro" id="IPR027417">
    <property type="entry name" value="P-loop_NTPase"/>
</dbReference>
<dbReference type="Proteomes" id="UP001303046">
    <property type="component" value="Unassembled WGS sequence"/>
</dbReference>
<dbReference type="InterPro" id="IPR032405">
    <property type="entry name" value="Kinesin_assoc"/>
</dbReference>
<comment type="subcellular location">
    <subcellularLocation>
        <location evidence="1">Cytoplasm</location>
        <location evidence="1">Cytoskeleton</location>
    </subcellularLocation>
</comment>
<evidence type="ECO:0000256" key="8">
    <source>
        <dbReference type="ARBA" id="ARBA00023212"/>
    </source>
</evidence>
<evidence type="ECO:0000256" key="10">
    <source>
        <dbReference type="SAM" id="Coils"/>
    </source>
</evidence>
<feature type="region of interest" description="Disordered" evidence="11">
    <location>
        <begin position="1456"/>
        <end position="1481"/>
    </location>
</feature>
<dbReference type="PROSITE" id="PS50067">
    <property type="entry name" value="KINESIN_MOTOR_2"/>
    <property type="match status" value="1"/>
</dbReference>
<evidence type="ECO:0000256" key="1">
    <source>
        <dbReference type="ARBA" id="ARBA00004245"/>
    </source>
</evidence>
<dbReference type="InterPro" id="IPR022140">
    <property type="entry name" value="Kinesin-like_KIF1-typ"/>
</dbReference>
<comment type="caution">
    <text evidence="13">The sequence shown here is derived from an EMBL/GenBank/DDBJ whole genome shotgun (WGS) entry which is preliminary data.</text>
</comment>
<evidence type="ECO:0000256" key="5">
    <source>
        <dbReference type="ARBA" id="ARBA00022840"/>
    </source>
</evidence>
<feature type="domain" description="Kinesin motor" evidence="12">
    <location>
        <begin position="8"/>
        <end position="348"/>
    </location>
</feature>
<keyword evidence="8" id="KW-0206">Cytoskeleton</keyword>
<evidence type="ECO:0000256" key="11">
    <source>
        <dbReference type="SAM" id="MobiDB-lite"/>
    </source>
</evidence>
<feature type="binding site" evidence="9">
    <location>
        <begin position="98"/>
        <end position="105"/>
    </location>
    <ligand>
        <name>ATP</name>
        <dbReference type="ChEBI" id="CHEBI:30616"/>
    </ligand>
</feature>
<keyword evidence="7 9" id="KW-0505">Motor protein</keyword>
<dbReference type="SUPFAM" id="SSF49879">
    <property type="entry name" value="SMAD/FHA domain"/>
    <property type="match status" value="1"/>
</dbReference>
<dbReference type="EMBL" id="JAVFWL010000006">
    <property type="protein sequence ID" value="KAK6760089.1"/>
    <property type="molecule type" value="Genomic_DNA"/>
</dbReference>
<evidence type="ECO:0000256" key="2">
    <source>
        <dbReference type="ARBA" id="ARBA00022490"/>
    </source>
</evidence>
<proteinExistence type="inferred from homology"/>
<dbReference type="InterPro" id="IPR022164">
    <property type="entry name" value="Kinesin-like"/>
</dbReference>
<keyword evidence="4 9" id="KW-0547">Nucleotide-binding</keyword>
<dbReference type="InterPro" id="IPR008984">
    <property type="entry name" value="SMAD_FHA_dom_sf"/>
</dbReference>
<dbReference type="Pfam" id="PF12473">
    <property type="entry name" value="DUF3694"/>
    <property type="match status" value="2"/>
</dbReference>
<dbReference type="Pfam" id="PF12423">
    <property type="entry name" value="KIF1B"/>
    <property type="match status" value="1"/>
</dbReference>
<dbReference type="Pfam" id="PF00498">
    <property type="entry name" value="FHA"/>
    <property type="match status" value="1"/>
</dbReference>
<dbReference type="InterPro" id="IPR036961">
    <property type="entry name" value="Kinesin_motor_dom_sf"/>
</dbReference>
<feature type="coiled-coil region" evidence="10">
    <location>
        <begin position="363"/>
        <end position="407"/>
    </location>
</feature>
<protein>
    <recommendedName>
        <fullName evidence="12">Kinesin motor domain-containing protein</fullName>
    </recommendedName>
</protein>
<evidence type="ECO:0000256" key="4">
    <source>
        <dbReference type="ARBA" id="ARBA00022741"/>
    </source>
</evidence>
<dbReference type="InterPro" id="IPR019821">
    <property type="entry name" value="Kinesin_motor_CS"/>
</dbReference>
<keyword evidence="3" id="KW-0493">Microtubule</keyword>